<organism evidence="6 7">
    <name type="scientific">Dentipellis fragilis</name>
    <dbReference type="NCBI Taxonomy" id="205917"/>
    <lineage>
        <taxon>Eukaryota</taxon>
        <taxon>Fungi</taxon>
        <taxon>Dikarya</taxon>
        <taxon>Basidiomycota</taxon>
        <taxon>Agaricomycotina</taxon>
        <taxon>Agaricomycetes</taxon>
        <taxon>Russulales</taxon>
        <taxon>Hericiaceae</taxon>
        <taxon>Dentipellis</taxon>
    </lineage>
</organism>
<protein>
    <recommendedName>
        <fullName evidence="5">Protein kinase domain-containing protein</fullName>
    </recommendedName>
</protein>
<dbReference type="OrthoDB" id="3222453at2759"/>
<dbReference type="SUPFAM" id="SSF56112">
    <property type="entry name" value="Protein kinase-like (PK-like)"/>
    <property type="match status" value="1"/>
</dbReference>
<dbReference type="InterPro" id="IPR017441">
    <property type="entry name" value="Protein_kinase_ATP_BS"/>
</dbReference>
<feature type="binding site" evidence="3">
    <location>
        <position position="801"/>
    </location>
    <ligand>
        <name>ATP</name>
        <dbReference type="ChEBI" id="CHEBI:30616"/>
    </ligand>
</feature>
<dbReference type="Pfam" id="PF07714">
    <property type="entry name" value="PK_Tyr_Ser-Thr"/>
    <property type="match status" value="1"/>
</dbReference>
<name>A0A4Y9ZBG5_9AGAM</name>
<evidence type="ECO:0000313" key="7">
    <source>
        <dbReference type="Proteomes" id="UP000298327"/>
    </source>
</evidence>
<feature type="compositionally biased region" description="Basic and acidic residues" evidence="4">
    <location>
        <begin position="403"/>
        <end position="415"/>
    </location>
</feature>
<feature type="non-terminal residue" evidence="6">
    <location>
        <position position="842"/>
    </location>
</feature>
<dbReference type="InterPro" id="IPR054000">
    <property type="entry name" value="MLKL_N"/>
</dbReference>
<reference evidence="6 7" key="1">
    <citation type="submission" date="2019-02" db="EMBL/GenBank/DDBJ databases">
        <title>Genome sequencing of the rare red list fungi Dentipellis fragilis.</title>
        <authorList>
            <person name="Buettner E."/>
            <person name="Kellner H."/>
        </authorList>
    </citation>
    <scope>NUCLEOTIDE SEQUENCE [LARGE SCALE GENOMIC DNA]</scope>
    <source>
        <strain evidence="6 7">DSM 105465</strain>
    </source>
</reference>
<dbReference type="Pfam" id="PF22215">
    <property type="entry name" value="MLKL_N"/>
    <property type="match status" value="1"/>
</dbReference>
<evidence type="ECO:0000256" key="3">
    <source>
        <dbReference type="PROSITE-ProRule" id="PRU10141"/>
    </source>
</evidence>
<accession>A0A4Y9ZBG5</accession>
<keyword evidence="7" id="KW-1185">Reference proteome</keyword>
<comment type="caution">
    <text evidence="6">The sequence shown here is derived from an EMBL/GenBank/DDBJ whole genome shotgun (WGS) entry which is preliminary data.</text>
</comment>
<dbReference type="PANTHER" id="PTHR44329">
    <property type="entry name" value="SERINE/THREONINE-PROTEIN KINASE TNNI3K-RELATED"/>
    <property type="match status" value="1"/>
</dbReference>
<dbReference type="InterPro" id="IPR001245">
    <property type="entry name" value="Ser-Thr/Tyr_kinase_cat_dom"/>
</dbReference>
<proteinExistence type="predicted"/>
<dbReference type="PROSITE" id="PS50011">
    <property type="entry name" value="PROTEIN_KINASE_DOM"/>
    <property type="match status" value="1"/>
</dbReference>
<keyword evidence="1 3" id="KW-0547">Nucleotide-binding</keyword>
<evidence type="ECO:0000256" key="2">
    <source>
        <dbReference type="ARBA" id="ARBA00022840"/>
    </source>
</evidence>
<dbReference type="STRING" id="205917.A0A4Y9ZBG5"/>
<dbReference type="InterPro" id="IPR036537">
    <property type="entry name" value="Adaptor_Cbl_N_dom_sf"/>
</dbReference>
<dbReference type="AlphaFoldDB" id="A0A4Y9ZBG5"/>
<keyword evidence="2 3" id="KW-0067">ATP-binding</keyword>
<dbReference type="InterPro" id="IPR011009">
    <property type="entry name" value="Kinase-like_dom_sf"/>
</dbReference>
<evidence type="ECO:0000256" key="1">
    <source>
        <dbReference type="ARBA" id="ARBA00022741"/>
    </source>
</evidence>
<evidence type="ECO:0000259" key="5">
    <source>
        <dbReference type="PROSITE" id="PS50011"/>
    </source>
</evidence>
<dbReference type="PROSITE" id="PS00107">
    <property type="entry name" value="PROTEIN_KINASE_ATP"/>
    <property type="match status" value="1"/>
</dbReference>
<dbReference type="EMBL" id="SEOQ01000024">
    <property type="protein sequence ID" value="TFY72145.1"/>
    <property type="molecule type" value="Genomic_DNA"/>
</dbReference>
<dbReference type="InterPro" id="IPR051681">
    <property type="entry name" value="Ser/Thr_Kinases-Pseudokinases"/>
</dbReference>
<dbReference type="PANTHER" id="PTHR44329:SF298">
    <property type="entry name" value="MIXED LINEAGE KINASE DOMAIN-LIKE PROTEIN"/>
    <property type="match status" value="1"/>
</dbReference>
<dbReference type="CDD" id="cd21037">
    <property type="entry name" value="MLKL_NTD"/>
    <property type="match status" value="1"/>
</dbReference>
<dbReference type="GO" id="GO:0005524">
    <property type="term" value="F:ATP binding"/>
    <property type="evidence" value="ECO:0007669"/>
    <property type="project" value="UniProtKB-UniRule"/>
</dbReference>
<dbReference type="InterPro" id="IPR000719">
    <property type="entry name" value="Prot_kinase_dom"/>
</dbReference>
<gene>
    <name evidence="6" type="ORF">EVG20_g860</name>
</gene>
<dbReference type="Proteomes" id="UP000298327">
    <property type="component" value="Unassembled WGS sequence"/>
</dbReference>
<evidence type="ECO:0000313" key="6">
    <source>
        <dbReference type="EMBL" id="TFY72145.1"/>
    </source>
</evidence>
<dbReference type="Gene3D" id="3.30.200.20">
    <property type="entry name" value="Phosphorylase Kinase, domain 1"/>
    <property type="match status" value="1"/>
</dbReference>
<feature type="domain" description="Protein kinase" evidence="5">
    <location>
        <begin position="774"/>
        <end position="842"/>
    </location>
</feature>
<evidence type="ECO:0000256" key="4">
    <source>
        <dbReference type="SAM" id="MobiDB-lite"/>
    </source>
</evidence>
<dbReference type="InterPro" id="IPR059179">
    <property type="entry name" value="MLKL-like_MCAfunc"/>
</dbReference>
<sequence>MACYDLYADQLASLNHGHALWEPASNLSNQQVDVGDVGYTLYGAFHRLFNIHLSADDQSQGRPLPEGFEPLDCGPSHVFHRILRPGPYRSRSVVAVDIDAPLVLTGGGKASLNFSCSRRKGAVLVLPEKAQRVDTTHRGTYKMYMRKHCERWLALAEQIGLSLHMEDLILVTGCDCTTTWAVAAFTSTDFDGHVQLSVDFSSAGSVSFASGLRWMRDENAQCNWGPDPDTSVSTDELANAVMEGGDVSVTPSAGQLPNPINTKYNQCVFVRGFRAKSRGRFFPLKLKATAEPLDLHRYLDAEPDGAAAAIVAGEADDIRDTDVIEGDNRIIDDVHQHTNMLFPVLDFILQSSDVDLAIAHDDDLNPYTEANCDQCVRHRSMSCYQPALDNQSYYGRRGSIKSPDQDAPHYPEKEQMSSGSTLVDTEKTLYYTGYSLTFPDIAPFKQPVRGDSAKARVVSEAPVDRSTETCDRVNKAVALALGITEDIARKALLTGAPSPLLMLAPIPGLDIAGQTLIQIWAAFEQVQTNRAQCLRLTDRCADLLLSIEDELMNAGDDVRTELKAPLDRLEKSFKDVHALFIKHAGMRFLERYLWRDKVLLEIADCDVRLRDASSAFNLAIQIRGRQKENAAVINQIKDELAQRHEKKAAELMQNVRRQQNEIDRTRDFEDLKQLQKFVVDTSDERTLVDVLQVKVDEMPEAIKALENAIDHDKEPRDLGFSGSQESTLVDHWTVANDELDMRFMRTGVDALRRLSTAAGAKLDLPYWTITRYDIRKETKIGGGSFSAVYRGTWKNRIVAIKELYPQETPKNLFKKEMEIWKSLSHENVVQLHGASSASSDPP</sequence>
<feature type="region of interest" description="Disordered" evidence="4">
    <location>
        <begin position="394"/>
        <end position="419"/>
    </location>
</feature>
<dbReference type="GO" id="GO:0004674">
    <property type="term" value="F:protein serine/threonine kinase activity"/>
    <property type="evidence" value="ECO:0007669"/>
    <property type="project" value="TreeGrafter"/>
</dbReference>
<dbReference type="GO" id="GO:0007166">
    <property type="term" value="P:cell surface receptor signaling pathway"/>
    <property type="evidence" value="ECO:0007669"/>
    <property type="project" value="InterPro"/>
</dbReference>
<dbReference type="Gene3D" id="1.20.930.20">
    <property type="entry name" value="Adaptor protein Cbl, N-terminal domain"/>
    <property type="match status" value="1"/>
</dbReference>